<dbReference type="PANTHER" id="PTHR34220:SF7">
    <property type="entry name" value="SENSOR HISTIDINE KINASE YPDA"/>
    <property type="match status" value="1"/>
</dbReference>
<evidence type="ECO:0000256" key="1">
    <source>
        <dbReference type="ARBA" id="ARBA00004370"/>
    </source>
</evidence>
<feature type="transmembrane region" description="Helical" evidence="5">
    <location>
        <begin position="283"/>
        <end position="303"/>
    </location>
</feature>
<accession>A0A1M7AGR4</accession>
<dbReference type="RefSeq" id="WP_073279786.1">
    <property type="nucleotide sequence ID" value="NZ_FRAC01000032.1"/>
</dbReference>
<dbReference type="InterPro" id="IPR010559">
    <property type="entry name" value="Sig_transdc_His_kin_internal"/>
</dbReference>
<evidence type="ECO:0000259" key="6">
    <source>
        <dbReference type="PROSITE" id="PS50885"/>
    </source>
</evidence>
<sequence>MTKRIRDLSIQSKIQLICIIIASGVVLISFLAFYQQTMKNVMNTAKQYMNQYISFSDSEFTDMLNKAKRLCLTVAMDQQVISPVLKKPSKEASFEDYQEKKMIGSYLSGLLSNEEYINYIAIITDKYAIYTSEGTSLYLKDIDKRWYQETVKENKLKVYLLNGKEKGIVLCRPIIYKQKSYGIVIVRMDYDSIIDIYDTEVLKDVDFFIFSAEGKLFYQKNSPLLNKDNETEVNALYRNSQKIIHLKGRDYYYIEYQSRDIGTKSVSLIPVSRLTKDANKLRIISVIIMALSILVILVISKFLSGKICKDIQLLNNCMKKVEEGDLQIRAVVQSEDEIGKVTNRFNQMMDQISMLVQEVQVKEEAKREAQLNALEAQIQPHFLYNTLASMQHVASMRHETEIEEVANALSELLRSVLNNRNEYVTLWEEYEYIENFIKIENFKFRNHFEIIWDVEEEIWLYHLPKLIIQPIVENSIIHGIVDMEKGGVINIKAYRNEEFLLIQVIDNGRGISKETIEKLEKEIKRNDKLGFRQVGIANVFNRIRLLYGERYGGTIYSYENAFTCIEMRFPKQDIKLKEG</sequence>
<gene>
    <name evidence="7" type="ORF">SAMN02745136_04864</name>
</gene>
<dbReference type="PROSITE" id="PS50885">
    <property type="entry name" value="HAMP"/>
    <property type="match status" value="1"/>
</dbReference>
<dbReference type="Pfam" id="PF06580">
    <property type="entry name" value="His_kinase"/>
    <property type="match status" value="1"/>
</dbReference>
<keyword evidence="4 7" id="KW-0418">Kinase</keyword>
<feature type="transmembrane region" description="Helical" evidence="5">
    <location>
        <begin position="14"/>
        <end position="34"/>
    </location>
</feature>
<proteinExistence type="predicted"/>
<evidence type="ECO:0000256" key="3">
    <source>
        <dbReference type="ARBA" id="ARBA00022679"/>
    </source>
</evidence>
<feature type="domain" description="HAMP" evidence="6">
    <location>
        <begin position="305"/>
        <end position="357"/>
    </location>
</feature>
<dbReference type="CDD" id="cd06225">
    <property type="entry name" value="HAMP"/>
    <property type="match status" value="1"/>
</dbReference>
<evidence type="ECO:0000256" key="5">
    <source>
        <dbReference type="SAM" id="Phobius"/>
    </source>
</evidence>
<dbReference type="SUPFAM" id="SSF55874">
    <property type="entry name" value="ATPase domain of HSP90 chaperone/DNA topoisomerase II/histidine kinase"/>
    <property type="match status" value="1"/>
</dbReference>
<protein>
    <submittedName>
        <fullName evidence="7">Two-component system, sensor histidine kinase YesM</fullName>
    </submittedName>
</protein>
<keyword evidence="2" id="KW-0597">Phosphoprotein</keyword>
<evidence type="ECO:0000313" key="8">
    <source>
        <dbReference type="Proteomes" id="UP000184386"/>
    </source>
</evidence>
<dbReference type="AlphaFoldDB" id="A0A1M7AGR4"/>
<dbReference type="GO" id="GO:0000155">
    <property type="term" value="F:phosphorelay sensor kinase activity"/>
    <property type="evidence" value="ECO:0007669"/>
    <property type="project" value="InterPro"/>
</dbReference>
<dbReference type="PANTHER" id="PTHR34220">
    <property type="entry name" value="SENSOR HISTIDINE KINASE YPDA"/>
    <property type="match status" value="1"/>
</dbReference>
<dbReference type="SMART" id="SM00304">
    <property type="entry name" value="HAMP"/>
    <property type="match status" value="1"/>
</dbReference>
<dbReference type="OrthoDB" id="9809348at2"/>
<dbReference type="InterPro" id="IPR036890">
    <property type="entry name" value="HATPase_C_sf"/>
</dbReference>
<dbReference type="Proteomes" id="UP000184386">
    <property type="component" value="Unassembled WGS sequence"/>
</dbReference>
<keyword evidence="3" id="KW-0808">Transferase</keyword>
<evidence type="ECO:0000256" key="4">
    <source>
        <dbReference type="ARBA" id="ARBA00022777"/>
    </source>
</evidence>
<keyword evidence="8" id="KW-1185">Reference proteome</keyword>
<evidence type="ECO:0000313" key="7">
    <source>
        <dbReference type="EMBL" id="SHL41948.1"/>
    </source>
</evidence>
<keyword evidence="5" id="KW-1133">Transmembrane helix</keyword>
<name>A0A1M7AGR4_9FIRM</name>
<dbReference type="Gene3D" id="3.30.565.10">
    <property type="entry name" value="Histidine kinase-like ATPase, C-terminal domain"/>
    <property type="match status" value="1"/>
</dbReference>
<dbReference type="GO" id="GO:0016020">
    <property type="term" value="C:membrane"/>
    <property type="evidence" value="ECO:0007669"/>
    <property type="project" value="UniProtKB-SubCell"/>
</dbReference>
<comment type="subcellular location">
    <subcellularLocation>
        <location evidence="1">Membrane</location>
    </subcellularLocation>
</comment>
<keyword evidence="5" id="KW-0472">Membrane</keyword>
<dbReference type="InterPro" id="IPR003594">
    <property type="entry name" value="HATPase_dom"/>
</dbReference>
<organism evidence="7 8">
    <name type="scientific">Anaerocolumna jejuensis DSM 15929</name>
    <dbReference type="NCBI Taxonomy" id="1121322"/>
    <lineage>
        <taxon>Bacteria</taxon>
        <taxon>Bacillati</taxon>
        <taxon>Bacillota</taxon>
        <taxon>Clostridia</taxon>
        <taxon>Lachnospirales</taxon>
        <taxon>Lachnospiraceae</taxon>
        <taxon>Anaerocolumna</taxon>
    </lineage>
</organism>
<dbReference type="SUPFAM" id="SSF158472">
    <property type="entry name" value="HAMP domain-like"/>
    <property type="match status" value="1"/>
</dbReference>
<evidence type="ECO:0000256" key="2">
    <source>
        <dbReference type="ARBA" id="ARBA00022553"/>
    </source>
</evidence>
<dbReference type="Gene3D" id="6.10.340.10">
    <property type="match status" value="1"/>
</dbReference>
<dbReference type="STRING" id="1121322.SAMN02745136_04864"/>
<dbReference type="Pfam" id="PF00672">
    <property type="entry name" value="HAMP"/>
    <property type="match status" value="1"/>
</dbReference>
<reference evidence="7 8" key="1">
    <citation type="submission" date="2016-11" db="EMBL/GenBank/DDBJ databases">
        <authorList>
            <person name="Jaros S."/>
            <person name="Januszkiewicz K."/>
            <person name="Wedrychowicz H."/>
        </authorList>
    </citation>
    <scope>NUCLEOTIDE SEQUENCE [LARGE SCALE GENOMIC DNA]</scope>
    <source>
        <strain evidence="7 8">DSM 15929</strain>
    </source>
</reference>
<dbReference type="EMBL" id="FRAC01000032">
    <property type="protein sequence ID" value="SHL41948.1"/>
    <property type="molecule type" value="Genomic_DNA"/>
</dbReference>
<dbReference type="Pfam" id="PF02518">
    <property type="entry name" value="HATPase_c"/>
    <property type="match status" value="1"/>
</dbReference>
<dbReference type="InterPro" id="IPR050640">
    <property type="entry name" value="Bact_2-comp_sensor_kinase"/>
</dbReference>
<keyword evidence="5" id="KW-0812">Transmembrane</keyword>
<dbReference type="InterPro" id="IPR003660">
    <property type="entry name" value="HAMP_dom"/>
</dbReference>